<keyword evidence="9" id="KW-1185">Reference proteome</keyword>
<sequence length="351" mass="37914">MPSLSPRVAIVGACLCWALGTILSKTLLSSFPPVTVLVFQLAPSVVALWLAVGATGAPVPPQRLLLPIALLGLLNPDWAYTFSMFGLTSTSASVTTLLWAFEPILILGLAWTFLKEPVDRQLAMLVAAATIGVLLVSGLVASGSTLSTDIGVVLILAGVWCCAIYTVLARNIDADPLFTVALQQTVAFGWMLAIWPIELRSAQMPPVATIPISDIATIIVSGLLYYAAAYWLYLRALRSMPASIAGSFFNLIPVFGIIGAFVLLGERLSPPQWCGAVMIVGAAIIVLRRNYDAPGTEADRRDPQQERPLSMLDDHQLDDLGISHEQAGEIDEQARHRHGRWDTFASRWRSP</sequence>
<protein>
    <recommendedName>
        <fullName evidence="7">EamA domain-containing protein</fullName>
    </recommendedName>
</protein>
<reference evidence="8 9" key="1">
    <citation type="submission" date="2016-08" db="EMBL/GenBank/DDBJ databases">
        <title>Whole genome sequence of Mesorhizobium sp. strain UASWS1009 isolated from industrial sewage.</title>
        <authorList>
            <person name="Crovadore J."/>
            <person name="Calmin G."/>
            <person name="Chablais R."/>
            <person name="Cochard B."/>
            <person name="Lefort F."/>
        </authorList>
    </citation>
    <scope>NUCLEOTIDE SEQUENCE [LARGE SCALE GENOMIC DNA]</scope>
    <source>
        <strain evidence="8 9">UASWS1009</strain>
    </source>
</reference>
<keyword evidence="3 6" id="KW-1133">Transmembrane helix</keyword>
<feature type="transmembrane region" description="Helical" evidence="6">
    <location>
        <begin position="215"/>
        <end position="233"/>
    </location>
</feature>
<dbReference type="AlphaFoldDB" id="A0A1C2DIV2"/>
<comment type="caution">
    <text evidence="8">The sequence shown here is derived from an EMBL/GenBank/DDBJ whole genome shotgun (WGS) entry which is preliminary data.</text>
</comment>
<feature type="transmembrane region" description="Helical" evidence="6">
    <location>
        <begin position="121"/>
        <end position="144"/>
    </location>
</feature>
<organism evidence="8 9">
    <name type="scientific">Mesorhizobium hungaricum</name>
    <dbReference type="NCBI Taxonomy" id="1566387"/>
    <lineage>
        <taxon>Bacteria</taxon>
        <taxon>Pseudomonadati</taxon>
        <taxon>Pseudomonadota</taxon>
        <taxon>Alphaproteobacteria</taxon>
        <taxon>Hyphomicrobiales</taxon>
        <taxon>Phyllobacteriaceae</taxon>
        <taxon>Mesorhizobium</taxon>
    </lineage>
</organism>
<evidence type="ECO:0000256" key="5">
    <source>
        <dbReference type="SAM" id="MobiDB-lite"/>
    </source>
</evidence>
<dbReference type="InterPro" id="IPR037185">
    <property type="entry name" value="EmrE-like"/>
</dbReference>
<feature type="region of interest" description="Disordered" evidence="5">
    <location>
        <begin position="327"/>
        <end position="351"/>
    </location>
</feature>
<evidence type="ECO:0000259" key="7">
    <source>
        <dbReference type="Pfam" id="PF00892"/>
    </source>
</evidence>
<dbReference type="Proteomes" id="UP000094412">
    <property type="component" value="Unassembled WGS sequence"/>
</dbReference>
<dbReference type="GO" id="GO:0016020">
    <property type="term" value="C:membrane"/>
    <property type="evidence" value="ECO:0007669"/>
    <property type="project" value="UniProtKB-SubCell"/>
</dbReference>
<dbReference type="PANTHER" id="PTHR32322">
    <property type="entry name" value="INNER MEMBRANE TRANSPORTER"/>
    <property type="match status" value="1"/>
</dbReference>
<evidence type="ECO:0000256" key="4">
    <source>
        <dbReference type="ARBA" id="ARBA00023136"/>
    </source>
</evidence>
<dbReference type="RefSeq" id="WP_024923842.1">
    <property type="nucleotide sequence ID" value="NZ_MDEO01000035.1"/>
</dbReference>
<dbReference type="InterPro" id="IPR000620">
    <property type="entry name" value="EamA_dom"/>
</dbReference>
<feature type="transmembrane region" description="Helical" evidence="6">
    <location>
        <begin position="34"/>
        <end position="52"/>
    </location>
</feature>
<dbReference type="STRING" id="1566387.QV13_19330"/>
<feature type="transmembrane region" description="Helical" evidence="6">
    <location>
        <begin position="176"/>
        <end position="195"/>
    </location>
</feature>
<dbReference type="Gene3D" id="1.10.3730.20">
    <property type="match status" value="1"/>
</dbReference>
<feature type="transmembrane region" description="Helical" evidence="6">
    <location>
        <begin position="245"/>
        <end position="264"/>
    </location>
</feature>
<dbReference type="EMBL" id="MDEO01000035">
    <property type="protein sequence ID" value="OCX14603.1"/>
    <property type="molecule type" value="Genomic_DNA"/>
</dbReference>
<keyword evidence="2 6" id="KW-0812">Transmembrane</keyword>
<evidence type="ECO:0000256" key="6">
    <source>
        <dbReference type="SAM" id="Phobius"/>
    </source>
</evidence>
<feature type="transmembrane region" description="Helical" evidence="6">
    <location>
        <begin position="64"/>
        <end position="85"/>
    </location>
</feature>
<evidence type="ECO:0000256" key="1">
    <source>
        <dbReference type="ARBA" id="ARBA00004141"/>
    </source>
</evidence>
<keyword evidence="4 6" id="KW-0472">Membrane</keyword>
<name>A0A1C2DIV2_9HYPH</name>
<feature type="domain" description="EamA" evidence="7">
    <location>
        <begin position="150"/>
        <end position="287"/>
    </location>
</feature>
<gene>
    <name evidence="8" type="ORF">QV13_19330</name>
</gene>
<feature type="transmembrane region" description="Helical" evidence="6">
    <location>
        <begin position="97"/>
        <end position="114"/>
    </location>
</feature>
<evidence type="ECO:0000256" key="2">
    <source>
        <dbReference type="ARBA" id="ARBA00022692"/>
    </source>
</evidence>
<dbReference type="Pfam" id="PF00892">
    <property type="entry name" value="EamA"/>
    <property type="match status" value="2"/>
</dbReference>
<feature type="domain" description="EamA" evidence="7">
    <location>
        <begin position="9"/>
        <end position="137"/>
    </location>
</feature>
<evidence type="ECO:0000313" key="8">
    <source>
        <dbReference type="EMBL" id="OCX14603.1"/>
    </source>
</evidence>
<evidence type="ECO:0000313" key="9">
    <source>
        <dbReference type="Proteomes" id="UP000094412"/>
    </source>
</evidence>
<accession>A0A1C2DIV2</accession>
<feature type="transmembrane region" description="Helical" evidence="6">
    <location>
        <begin position="150"/>
        <end position="169"/>
    </location>
</feature>
<dbReference type="SUPFAM" id="SSF103481">
    <property type="entry name" value="Multidrug resistance efflux transporter EmrE"/>
    <property type="match status" value="2"/>
</dbReference>
<comment type="subcellular location">
    <subcellularLocation>
        <location evidence="1">Membrane</location>
        <topology evidence="1">Multi-pass membrane protein</topology>
    </subcellularLocation>
</comment>
<feature type="transmembrane region" description="Helical" evidence="6">
    <location>
        <begin position="270"/>
        <end position="287"/>
    </location>
</feature>
<proteinExistence type="predicted"/>
<evidence type="ECO:0000256" key="3">
    <source>
        <dbReference type="ARBA" id="ARBA00022989"/>
    </source>
</evidence>
<dbReference type="InterPro" id="IPR050638">
    <property type="entry name" value="AA-Vitamin_Transporters"/>
</dbReference>
<dbReference type="PANTHER" id="PTHR32322:SF9">
    <property type="entry name" value="AMINO-ACID METABOLITE EFFLUX PUMP-RELATED"/>
    <property type="match status" value="1"/>
</dbReference>